<feature type="domain" description="HhH-GPD" evidence="10">
    <location>
        <begin position="123"/>
        <end position="277"/>
    </location>
</feature>
<dbReference type="Pfam" id="PF00730">
    <property type="entry name" value="HhH-GPD"/>
    <property type="match status" value="1"/>
</dbReference>
<evidence type="ECO:0000256" key="7">
    <source>
        <dbReference type="ARBA" id="ARBA00023268"/>
    </source>
</evidence>
<evidence type="ECO:0000259" key="10">
    <source>
        <dbReference type="SMART" id="SM00478"/>
    </source>
</evidence>
<dbReference type="InterPro" id="IPR011257">
    <property type="entry name" value="DNA_glycosylase"/>
</dbReference>
<dbReference type="GO" id="GO:0008534">
    <property type="term" value="F:oxidized purine nucleobase lesion DNA N-glycosylase activity"/>
    <property type="evidence" value="ECO:0007669"/>
    <property type="project" value="InterPro"/>
</dbReference>
<keyword evidence="7" id="KW-0511">Multifunctional enzyme</keyword>
<organism evidence="11 12">
    <name type="scientific">Anaerotalea alkaliphila</name>
    <dbReference type="NCBI Taxonomy" id="2662126"/>
    <lineage>
        <taxon>Bacteria</taxon>
        <taxon>Bacillati</taxon>
        <taxon>Bacillota</taxon>
        <taxon>Clostridia</taxon>
        <taxon>Eubacteriales</taxon>
        <taxon>Anaerotalea</taxon>
    </lineage>
</organism>
<dbReference type="InterPro" id="IPR052054">
    <property type="entry name" value="Oxidative_DNA_repair_enzyme"/>
</dbReference>
<dbReference type="EC" id="4.2.99.18" evidence="2"/>
<evidence type="ECO:0000313" key="12">
    <source>
        <dbReference type="Proteomes" id="UP000461585"/>
    </source>
</evidence>
<comment type="caution">
    <text evidence="11">The sequence shown here is derived from an EMBL/GenBank/DDBJ whole genome shotgun (WGS) entry which is preliminary data.</text>
</comment>
<accession>A0A7X5HW63</accession>
<keyword evidence="12" id="KW-1185">Reference proteome</keyword>
<keyword evidence="3" id="KW-0227">DNA damage</keyword>
<dbReference type="InterPro" id="IPR012904">
    <property type="entry name" value="OGG_N"/>
</dbReference>
<evidence type="ECO:0000256" key="2">
    <source>
        <dbReference type="ARBA" id="ARBA00012720"/>
    </source>
</evidence>
<dbReference type="GO" id="GO:0006284">
    <property type="term" value="P:base-excision repair"/>
    <property type="evidence" value="ECO:0007669"/>
    <property type="project" value="InterPro"/>
</dbReference>
<dbReference type="GO" id="GO:0003684">
    <property type="term" value="F:damaged DNA binding"/>
    <property type="evidence" value="ECO:0007669"/>
    <property type="project" value="InterPro"/>
</dbReference>
<dbReference type="EMBL" id="JAAEEH010000020">
    <property type="protein sequence ID" value="NDL67777.1"/>
    <property type="molecule type" value="Genomic_DNA"/>
</dbReference>
<dbReference type="AlphaFoldDB" id="A0A7X5HW63"/>
<dbReference type="InterPro" id="IPR023170">
    <property type="entry name" value="HhH_base_excis_C"/>
</dbReference>
<evidence type="ECO:0000256" key="1">
    <source>
        <dbReference type="ARBA" id="ARBA00010679"/>
    </source>
</evidence>
<dbReference type="PANTHER" id="PTHR10242:SF2">
    <property type="entry name" value="N-GLYCOSYLASE_DNA LYASE"/>
    <property type="match status" value="1"/>
</dbReference>
<gene>
    <name evidence="11" type="ORF">GXN74_08505</name>
</gene>
<evidence type="ECO:0000256" key="3">
    <source>
        <dbReference type="ARBA" id="ARBA00022763"/>
    </source>
</evidence>
<dbReference type="SUPFAM" id="SSF48150">
    <property type="entry name" value="DNA-glycosylase"/>
    <property type="match status" value="1"/>
</dbReference>
<sequence>MEHDFASGNPLSIPMDPGDFSLERTLETGQSFRHRKLGAGHYLVQASGRVLELRQEGGRLSAWCAPEEWEALWKGYFDLDRDYASLQRRLSDKDEHLRRAIGENRGLRLLRQEPWEMLVTFILSQNNHIPRIKGLVETLCRTYGKPLEWRGETCWTFPKAKALASATEEELRELRLGFRAPYVLDAARKVHAGEVDLEGVAFLEDREALEALRRIKGVGRKVGDCVLLFGYGRWTVFPADVWVARVMEHCYGEAVAREGLQAFAARYFGGEGGYGQQVLFEYARTHKIGIEKKRKIEKNKEL</sequence>
<dbReference type="Gene3D" id="1.10.1670.10">
    <property type="entry name" value="Helix-hairpin-Helix base-excision DNA repair enzymes (C-terminal)"/>
    <property type="match status" value="1"/>
</dbReference>
<proteinExistence type="inferred from homology"/>
<keyword evidence="4" id="KW-0378">Hydrolase</keyword>
<protein>
    <recommendedName>
        <fullName evidence="2">DNA-(apurinic or apyrimidinic site) lyase</fullName>
        <ecNumber evidence="2">4.2.99.18</ecNumber>
    </recommendedName>
</protein>
<dbReference type="GO" id="GO:0006289">
    <property type="term" value="P:nucleotide-excision repair"/>
    <property type="evidence" value="ECO:0007669"/>
    <property type="project" value="InterPro"/>
</dbReference>
<dbReference type="SMART" id="SM00478">
    <property type="entry name" value="ENDO3c"/>
    <property type="match status" value="1"/>
</dbReference>
<evidence type="ECO:0000313" key="11">
    <source>
        <dbReference type="EMBL" id="NDL67777.1"/>
    </source>
</evidence>
<dbReference type="PANTHER" id="PTHR10242">
    <property type="entry name" value="8-OXOGUANINE DNA GLYCOSYLASE"/>
    <property type="match status" value="1"/>
</dbReference>
<keyword evidence="6" id="KW-0456">Lyase</keyword>
<dbReference type="Pfam" id="PF07934">
    <property type="entry name" value="OGG_N"/>
    <property type="match status" value="1"/>
</dbReference>
<dbReference type="GO" id="GO:0140078">
    <property type="term" value="F:class I DNA-(apurinic or apyrimidinic site) endonuclease activity"/>
    <property type="evidence" value="ECO:0007669"/>
    <property type="project" value="UniProtKB-EC"/>
</dbReference>
<dbReference type="RefSeq" id="WP_162370504.1">
    <property type="nucleotide sequence ID" value="NZ_JAAEEH010000020.1"/>
</dbReference>
<dbReference type="SUPFAM" id="SSF55945">
    <property type="entry name" value="TATA-box binding protein-like"/>
    <property type="match status" value="1"/>
</dbReference>
<evidence type="ECO:0000256" key="9">
    <source>
        <dbReference type="ARBA" id="ARBA00044632"/>
    </source>
</evidence>
<evidence type="ECO:0000256" key="6">
    <source>
        <dbReference type="ARBA" id="ARBA00023239"/>
    </source>
</evidence>
<dbReference type="InterPro" id="IPR003265">
    <property type="entry name" value="HhH-GPD_domain"/>
</dbReference>
<dbReference type="Gene3D" id="1.10.340.30">
    <property type="entry name" value="Hypothetical protein, domain 2"/>
    <property type="match status" value="1"/>
</dbReference>
<dbReference type="Proteomes" id="UP000461585">
    <property type="component" value="Unassembled WGS sequence"/>
</dbReference>
<keyword evidence="5" id="KW-0234">DNA repair</keyword>
<evidence type="ECO:0000256" key="8">
    <source>
        <dbReference type="ARBA" id="ARBA00023295"/>
    </source>
</evidence>
<evidence type="ECO:0000256" key="5">
    <source>
        <dbReference type="ARBA" id="ARBA00023204"/>
    </source>
</evidence>
<name>A0A7X5HW63_9FIRM</name>
<keyword evidence="8" id="KW-0326">Glycosidase</keyword>
<evidence type="ECO:0000256" key="4">
    <source>
        <dbReference type="ARBA" id="ARBA00022801"/>
    </source>
</evidence>
<comment type="catalytic activity">
    <reaction evidence="9">
        <text>2'-deoxyribonucleotide-(2'-deoxyribose 5'-phosphate)-2'-deoxyribonucleotide-DNA = a 3'-end 2'-deoxyribonucleotide-(2,3-dehydro-2,3-deoxyribose 5'-phosphate)-DNA + a 5'-end 5'-phospho-2'-deoxyribonucleoside-DNA + H(+)</text>
        <dbReference type="Rhea" id="RHEA:66592"/>
        <dbReference type="Rhea" id="RHEA-COMP:13180"/>
        <dbReference type="Rhea" id="RHEA-COMP:16897"/>
        <dbReference type="Rhea" id="RHEA-COMP:17067"/>
        <dbReference type="ChEBI" id="CHEBI:15378"/>
        <dbReference type="ChEBI" id="CHEBI:136412"/>
        <dbReference type="ChEBI" id="CHEBI:157695"/>
        <dbReference type="ChEBI" id="CHEBI:167181"/>
        <dbReference type="EC" id="4.2.99.18"/>
    </reaction>
</comment>
<comment type="similarity">
    <text evidence="1">Belongs to the type-1 OGG1 family.</text>
</comment>
<dbReference type="Gene3D" id="3.30.310.260">
    <property type="match status" value="1"/>
</dbReference>
<dbReference type="CDD" id="cd00056">
    <property type="entry name" value="ENDO3c"/>
    <property type="match status" value="1"/>
</dbReference>
<reference evidence="11 12" key="1">
    <citation type="submission" date="2020-01" db="EMBL/GenBank/DDBJ databases">
        <title>Anaeroalcalibacter tamaniensis gen. nov., sp. nov., moderately halophilic strictly anaerobic fermenter bacterium from mud volcano of Taman peninsula.</title>
        <authorList>
            <person name="Frolova A."/>
            <person name="Merkel A.Y."/>
            <person name="Slobodkin A.I."/>
        </authorList>
    </citation>
    <scope>NUCLEOTIDE SEQUENCE [LARGE SCALE GENOMIC DNA]</scope>
    <source>
        <strain evidence="11 12">F-3ap</strain>
    </source>
</reference>